<dbReference type="Gene3D" id="3.40.50.300">
    <property type="entry name" value="P-loop containing nucleotide triphosphate hydrolases"/>
    <property type="match status" value="1"/>
</dbReference>
<dbReference type="UniPathway" id="UPA00241">
    <property type="reaction ID" value="UER00356"/>
</dbReference>
<dbReference type="OrthoDB" id="9812943at2"/>
<name>A0A0R2L4S9_9LACO</name>
<dbReference type="InterPro" id="IPR001977">
    <property type="entry name" value="Depp_CoAkinase"/>
</dbReference>
<evidence type="ECO:0000313" key="13">
    <source>
        <dbReference type="Proteomes" id="UP000321429"/>
    </source>
</evidence>
<comment type="similarity">
    <text evidence="1 8">Belongs to the CoaE family.</text>
</comment>
<dbReference type="SUPFAM" id="SSF52540">
    <property type="entry name" value="P-loop containing nucleoside triphosphate hydrolases"/>
    <property type="match status" value="1"/>
</dbReference>
<keyword evidence="5 8" id="KW-0418">Kinase</keyword>
<dbReference type="PROSITE" id="PS51219">
    <property type="entry name" value="DPCK"/>
    <property type="match status" value="1"/>
</dbReference>
<keyword evidence="2 8" id="KW-0963">Cytoplasm</keyword>
<keyword evidence="7 8" id="KW-0173">Coenzyme A biosynthesis</keyword>
<evidence type="ECO:0000256" key="2">
    <source>
        <dbReference type="ARBA" id="ARBA00022490"/>
    </source>
</evidence>
<dbReference type="GO" id="GO:0004140">
    <property type="term" value="F:dephospho-CoA kinase activity"/>
    <property type="evidence" value="ECO:0007669"/>
    <property type="project" value="UniProtKB-UniRule"/>
</dbReference>
<dbReference type="FunFam" id="3.40.50.300:FF:000991">
    <property type="entry name" value="Dephospho-CoA kinase"/>
    <property type="match status" value="1"/>
</dbReference>
<dbReference type="EC" id="2.7.1.24" evidence="8 9"/>
<evidence type="ECO:0000256" key="9">
    <source>
        <dbReference type="NCBIfam" id="TIGR00152"/>
    </source>
</evidence>
<evidence type="ECO:0000256" key="5">
    <source>
        <dbReference type="ARBA" id="ARBA00022777"/>
    </source>
</evidence>
<keyword evidence="3 8" id="KW-0808">Transferase</keyword>
<proteinExistence type="inferred from homology"/>
<evidence type="ECO:0000256" key="8">
    <source>
        <dbReference type="HAMAP-Rule" id="MF_00376"/>
    </source>
</evidence>
<evidence type="ECO:0000256" key="3">
    <source>
        <dbReference type="ARBA" id="ARBA00022679"/>
    </source>
</evidence>
<dbReference type="NCBIfam" id="TIGR00152">
    <property type="entry name" value="dephospho-CoA kinase"/>
    <property type="match status" value="1"/>
</dbReference>
<evidence type="ECO:0000313" key="11">
    <source>
        <dbReference type="EMBL" id="KRN94524.1"/>
    </source>
</evidence>
<feature type="binding site" evidence="8">
    <location>
        <begin position="12"/>
        <end position="17"/>
    </location>
    <ligand>
        <name>ATP</name>
        <dbReference type="ChEBI" id="CHEBI:30616"/>
    </ligand>
</feature>
<dbReference type="PATRIC" id="fig|348151.3.peg.518"/>
<evidence type="ECO:0000256" key="6">
    <source>
        <dbReference type="ARBA" id="ARBA00022840"/>
    </source>
</evidence>
<dbReference type="CDD" id="cd02022">
    <property type="entry name" value="DPCK"/>
    <property type="match status" value="1"/>
</dbReference>
<dbReference type="Pfam" id="PF01121">
    <property type="entry name" value="CoaE"/>
    <property type="match status" value="1"/>
</dbReference>
<reference evidence="10 13" key="2">
    <citation type="submission" date="2019-07" db="EMBL/GenBank/DDBJ databases">
        <title>Whole genome shotgun sequence of Lactobacillus siliginis NBRC 101315.</title>
        <authorList>
            <person name="Hosoyama A."/>
            <person name="Uohara A."/>
            <person name="Ohji S."/>
            <person name="Ichikawa N."/>
        </authorList>
    </citation>
    <scope>NUCLEOTIDE SEQUENCE [LARGE SCALE GENOMIC DNA]</scope>
    <source>
        <strain evidence="10 13">NBRC 101315</strain>
    </source>
</reference>
<dbReference type="Proteomes" id="UP000321429">
    <property type="component" value="Unassembled WGS sequence"/>
</dbReference>
<dbReference type="HAMAP" id="MF_00376">
    <property type="entry name" value="Dephospho_CoA_kinase"/>
    <property type="match status" value="1"/>
</dbReference>
<organism evidence="11 12">
    <name type="scientific">Furfurilactobacillus siliginis</name>
    <dbReference type="NCBI Taxonomy" id="348151"/>
    <lineage>
        <taxon>Bacteria</taxon>
        <taxon>Bacillati</taxon>
        <taxon>Bacillota</taxon>
        <taxon>Bacilli</taxon>
        <taxon>Lactobacillales</taxon>
        <taxon>Lactobacillaceae</taxon>
        <taxon>Furfurilactobacillus</taxon>
    </lineage>
</organism>
<dbReference type="STRING" id="348151.IV55_GL000510"/>
<dbReference type="GO" id="GO:0005737">
    <property type="term" value="C:cytoplasm"/>
    <property type="evidence" value="ECO:0007669"/>
    <property type="project" value="UniProtKB-SubCell"/>
</dbReference>
<evidence type="ECO:0000256" key="7">
    <source>
        <dbReference type="ARBA" id="ARBA00022993"/>
    </source>
</evidence>
<dbReference type="EMBL" id="BJUD01000012">
    <property type="protein sequence ID" value="GEK28565.1"/>
    <property type="molecule type" value="Genomic_DNA"/>
</dbReference>
<comment type="pathway">
    <text evidence="8">Cofactor biosynthesis; coenzyme A biosynthesis; CoA from (R)-pantothenate: step 5/5.</text>
</comment>
<evidence type="ECO:0000313" key="10">
    <source>
        <dbReference type="EMBL" id="GEK28565.1"/>
    </source>
</evidence>
<dbReference type="GO" id="GO:0005524">
    <property type="term" value="F:ATP binding"/>
    <property type="evidence" value="ECO:0007669"/>
    <property type="project" value="UniProtKB-UniRule"/>
</dbReference>
<comment type="subcellular location">
    <subcellularLocation>
        <location evidence="8">Cytoplasm</location>
    </subcellularLocation>
</comment>
<reference evidence="11 12" key="1">
    <citation type="journal article" date="2015" name="Genome Announc.">
        <title>Expanding the biotechnology potential of lactobacilli through comparative genomics of 213 strains and associated genera.</title>
        <authorList>
            <person name="Sun Z."/>
            <person name="Harris H.M."/>
            <person name="McCann A."/>
            <person name="Guo C."/>
            <person name="Argimon S."/>
            <person name="Zhang W."/>
            <person name="Yang X."/>
            <person name="Jeffery I.B."/>
            <person name="Cooney J.C."/>
            <person name="Kagawa T.F."/>
            <person name="Liu W."/>
            <person name="Song Y."/>
            <person name="Salvetti E."/>
            <person name="Wrobel A."/>
            <person name="Rasinkangas P."/>
            <person name="Parkhill J."/>
            <person name="Rea M.C."/>
            <person name="O'Sullivan O."/>
            <person name="Ritari J."/>
            <person name="Douillard F.P."/>
            <person name="Paul Ross R."/>
            <person name="Yang R."/>
            <person name="Briner A.E."/>
            <person name="Felis G.E."/>
            <person name="de Vos W.M."/>
            <person name="Barrangou R."/>
            <person name="Klaenhammer T.R."/>
            <person name="Caufield P.W."/>
            <person name="Cui Y."/>
            <person name="Zhang H."/>
            <person name="O'Toole P.W."/>
        </authorList>
    </citation>
    <scope>NUCLEOTIDE SEQUENCE [LARGE SCALE GENOMIC DNA]</scope>
    <source>
        <strain evidence="11 12">DSM 22696</strain>
    </source>
</reference>
<evidence type="ECO:0000313" key="12">
    <source>
        <dbReference type="Proteomes" id="UP000051139"/>
    </source>
</evidence>
<accession>A0A0R2L4S9</accession>
<dbReference type="GO" id="GO:0015937">
    <property type="term" value="P:coenzyme A biosynthetic process"/>
    <property type="evidence" value="ECO:0007669"/>
    <property type="project" value="UniProtKB-UniRule"/>
</dbReference>
<dbReference type="PANTHER" id="PTHR10695">
    <property type="entry name" value="DEPHOSPHO-COA KINASE-RELATED"/>
    <property type="match status" value="1"/>
</dbReference>
<dbReference type="AlphaFoldDB" id="A0A0R2L4S9"/>
<keyword evidence="12" id="KW-1185">Reference proteome</keyword>
<comment type="caution">
    <text evidence="11">The sequence shown here is derived from an EMBL/GenBank/DDBJ whole genome shotgun (WGS) entry which is preliminary data.</text>
</comment>
<dbReference type="EMBL" id="JQCB01000014">
    <property type="protein sequence ID" value="KRN94524.1"/>
    <property type="molecule type" value="Genomic_DNA"/>
</dbReference>
<gene>
    <name evidence="8 10" type="primary">coaE</name>
    <name evidence="11" type="ORF">IV55_GL000510</name>
    <name evidence="10" type="ORF">LSI01_08760</name>
</gene>
<dbReference type="Proteomes" id="UP000051139">
    <property type="component" value="Unassembled WGS sequence"/>
</dbReference>
<dbReference type="PANTHER" id="PTHR10695:SF46">
    <property type="entry name" value="BIFUNCTIONAL COENZYME A SYNTHASE-RELATED"/>
    <property type="match status" value="1"/>
</dbReference>
<evidence type="ECO:0000256" key="4">
    <source>
        <dbReference type="ARBA" id="ARBA00022741"/>
    </source>
</evidence>
<keyword evidence="4 8" id="KW-0547">Nucleotide-binding</keyword>
<protein>
    <recommendedName>
        <fullName evidence="8 9">Dephospho-CoA kinase</fullName>
        <ecNumber evidence="8 9">2.7.1.24</ecNumber>
    </recommendedName>
    <alternativeName>
        <fullName evidence="8">Dephosphocoenzyme A kinase</fullName>
    </alternativeName>
</protein>
<dbReference type="InterPro" id="IPR027417">
    <property type="entry name" value="P-loop_NTPase"/>
</dbReference>
<sequence>MTTVIGLTGGIATGKSTVAKMLAEAGAVIIDADQVAHAIVEPKTPTLAKLATVFGDTIMDENGALDRHALGPIVFQDKTQLERLNKIMQPVIRTTIMQQIMAAKAQQSELVVLDAPLLFEQHYENDVDLIVVVSVSAKMQLQRLMHRDQLTKVAAKRRIKSQLSLAKKRQQADIVIDNGGSVEATRLQVVKLLEKVRQQADAGNI</sequence>
<comment type="catalytic activity">
    <reaction evidence="8">
        <text>3'-dephospho-CoA + ATP = ADP + CoA + H(+)</text>
        <dbReference type="Rhea" id="RHEA:18245"/>
        <dbReference type="ChEBI" id="CHEBI:15378"/>
        <dbReference type="ChEBI" id="CHEBI:30616"/>
        <dbReference type="ChEBI" id="CHEBI:57287"/>
        <dbReference type="ChEBI" id="CHEBI:57328"/>
        <dbReference type="ChEBI" id="CHEBI:456216"/>
        <dbReference type="EC" id="2.7.1.24"/>
    </reaction>
</comment>
<dbReference type="RefSeq" id="WP_057811295.1">
    <property type="nucleotide sequence ID" value="NZ_BJUD01000012.1"/>
</dbReference>
<comment type="function">
    <text evidence="8">Catalyzes the phosphorylation of the 3'-hydroxyl group of dephosphocoenzyme A to form coenzyme A.</text>
</comment>
<evidence type="ECO:0000256" key="1">
    <source>
        <dbReference type="ARBA" id="ARBA00009018"/>
    </source>
</evidence>
<keyword evidence="6 8" id="KW-0067">ATP-binding</keyword>